<dbReference type="SMART" id="SM00491">
    <property type="entry name" value="HELICc2"/>
    <property type="match status" value="1"/>
</dbReference>
<dbReference type="Gene3D" id="3.40.50.300">
    <property type="entry name" value="P-loop containing nucleotide triphosphate hydrolases"/>
    <property type="match status" value="2"/>
</dbReference>
<gene>
    <name evidence="12" type="primary">dinG</name>
    <name evidence="12" type="ORF">D7316_00468</name>
</gene>
<dbReference type="GO" id="GO:0006139">
    <property type="term" value="P:nucleobase-containing compound metabolic process"/>
    <property type="evidence" value="ECO:0007669"/>
    <property type="project" value="InterPro"/>
</dbReference>
<accession>A0A3G8JFW2</accession>
<comment type="catalytic activity">
    <reaction evidence="8">
        <text>ATP + H2O = ADP + phosphate + H(+)</text>
        <dbReference type="Rhea" id="RHEA:13065"/>
        <dbReference type="ChEBI" id="CHEBI:15377"/>
        <dbReference type="ChEBI" id="CHEBI:15378"/>
        <dbReference type="ChEBI" id="CHEBI:30616"/>
        <dbReference type="ChEBI" id="CHEBI:43474"/>
        <dbReference type="ChEBI" id="CHEBI:456216"/>
        <dbReference type="EC" id="5.6.2.3"/>
    </reaction>
</comment>
<sequence length="704" mass="74442">MSTTPSVTALLDTAVTALGGSRRDGQVRMASAVAHAIDTGEHLAVQAGTGTGKSLAYLVPAIRHAVDSGRTVVVSTATIALQRQLIERDLPRLAPALAGPLNREPTFAILKGRANYLCLNKIHNGTAEEPATELFDAFELSRTGREVNRLREWTSDTETGDRDDLTPGVSDRSWRQVSVSARECLGAANCSYADDCFAERSRRAAGQVDVIVTNHALLAIDAMSPASILPEHDVVVIDEAHELVDRITSVSTAEISGAGITIVARRCGKLLDEETTDSLLGAGEQLDAVLSESPGREWLRLPSGMAEVLAGLRDRLWLARNQIGPVRMPGAGGGSDDSAAARSAALTTLEDTHDTVVRLLGAFDSPDPAKRRDVVWVAHDKVGQDTRAVLRIAPLSVGGLLRASLFAHSTVILTSATLTIGGNFDALAATWGLPAAGRRDSAGGSGARDLDGIDPSREVPTGDIDVMAIGKTAPADTAPPRWQGLDAGSPFDYPKAAILYVARHLPRPGRDAIADVTLDELAGLVDAADGRTLGLFSSMRAAREAAEKIRDRCEHPVLCQGDDTTSSLVRKFAEDPRTCLFGTLSLWQGVDVPGPSCSLVVIDRIPFPRPDDPLLTARQRAVEARGGNGFLTVAANHAALLLAQGAGRLLRSTDDRGVVAVLDSRLATAGYGGYLLASLPPFWRTTDGDLVRSALGRLAEIPYG</sequence>
<dbReference type="InterPro" id="IPR045028">
    <property type="entry name" value="DinG/Rad3-like"/>
</dbReference>
<dbReference type="GO" id="GO:0016887">
    <property type="term" value="F:ATP hydrolysis activity"/>
    <property type="evidence" value="ECO:0007669"/>
    <property type="project" value="RHEA"/>
</dbReference>
<evidence type="ECO:0000256" key="9">
    <source>
        <dbReference type="ARBA" id="ARBA00073590"/>
    </source>
</evidence>
<dbReference type="SUPFAM" id="SSF52540">
    <property type="entry name" value="P-loop containing nucleoside triphosphate hydrolases"/>
    <property type="match status" value="1"/>
</dbReference>
<evidence type="ECO:0000313" key="12">
    <source>
        <dbReference type="EMBL" id="AZG43894.1"/>
    </source>
</evidence>
<evidence type="ECO:0000256" key="10">
    <source>
        <dbReference type="ARBA" id="ARBA00079061"/>
    </source>
</evidence>
<feature type="domain" description="Helicase ATP-binding" evidence="11">
    <location>
        <begin position="12"/>
        <end position="290"/>
    </location>
</feature>
<dbReference type="Pfam" id="PF00270">
    <property type="entry name" value="DEAD"/>
    <property type="match status" value="1"/>
</dbReference>
<evidence type="ECO:0000256" key="8">
    <source>
        <dbReference type="ARBA" id="ARBA00048954"/>
    </source>
</evidence>
<evidence type="ECO:0000256" key="2">
    <source>
        <dbReference type="ARBA" id="ARBA00022741"/>
    </source>
</evidence>
<evidence type="ECO:0000256" key="4">
    <source>
        <dbReference type="ARBA" id="ARBA00022806"/>
    </source>
</evidence>
<comment type="similarity">
    <text evidence="6">Belongs to the helicase family. DinG subfamily.</text>
</comment>
<evidence type="ECO:0000256" key="1">
    <source>
        <dbReference type="ARBA" id="ARBA00001966"/>
    </source>
</evidence>
<dbReference type="GO" id="GO:0005524">
    <property type="term" value="F:ATP binding"/>
    <property type="evidence" value="ECO:0007669"/>
    <property type="project" value="UniProtKB-KW"/>
</dbReference>
<dbReference type="AlphaFoldDB" id="A0A3G8JFW2"/>
<reference evidence="12 13" key="1">
    <citation type="submission" date="2018-11" db="EMBL/GenBank/DDBJ databases">
        <title>Gordonia insulae sp. nov., isolated from an island soil.</title>
        <authorList>
            <person name="Kim Y.S."/>
            <person name="Kim S.B."/>
        </authorList>
    </citation>
    <scope>NUCLEOTIDE SEQUENCE [LARGE SCALE GENOMIC DNA]</scope>
    <source>
        <strain evidence="12 13">MMS17-SY073</strain>
    </source>
</reference>
<comment type="cofactor">
    <cofactor evidence="1">
        <name>[4Fe-4S] cluster</name>
        <dbReference type="ChEBI" id="CHEBI:49883"/>
    </cofactor>
</comment>
<dbReference type="Proteomes" id="UP000271469">
    <property type="component" value="Chromosome"/>
</dbReference>
<dbReference type="PANTHER" id="PTHR11472:SF34">
    <property type="entry name" value="REGULATOR OF TELOMERE ELONGATION HELICASE 1"/>
    <property type="match status" value="1"/>
</dbReference>
<evidence type="ECO:0000256" key="6">
    <source>
        <dbReference type="ARBA" id="ARBA00038058"/>
    </source>
</evidence>
<keyword evidence="3 12" id="KW-0378">Hydrolase</keyword>
<evidence type="ECO:0000256" key="7">
    <source>
        <dbReference type="ARBA" id="ARBA00044969"/>
    </source>
</evidence>
<dbReference type="SMART" id="SM00487">
    <property type="entry name" value="DEXDc"/>
    <property type="match status" value="1"/>
</dbReference>
<keyword evidence="13" id="KW-1185">Reference proteome</keyword>
<dbReference type="InterPro" id="IPR011545">
    <property type="entry name" value="DEAD/DEAH_box_helicase_dom"/>
</dbReference>
<dbReference type="GO" id="GO:0043139">
    <property type="term" value="F:5'-3' DNA helicase activity"/>
    <property type="evidence" value="ECO:0007669"/>
    <property type="project" value="UniProtKB-EC"/>
</dbReference>
<dbReference type="InterPro" id="IPR027417">
    <property type="entry name" value="P-loop_NTPase"/>
</dbReference>
<dbReference type="RefSeq" id="WP_124706857.1">
    <property type="nucleotide sequence ID" value="NZ_CP033972.1"/>
</dbReference>
<proteinExistence type="inferred from homology"/>
<dbReference type="FunFam" id="3.40.50.300:FF:000437">
    <property type="entry name" value="ATP-dependent DNA helicase DinG"/>
    <property type="match status" value="1"/>
</dbReference>
<organism evidence="12 13">
    <name type="scientific">Gordonia insulae</name>
    <dbReference type="NCBI Taxonomy" id="2420509"/>
    <lineage>
        <taxon>Bacteria</taxon>
        <taxon>Bacillati</taxon>
        <taxon>Actinomycetota</taxon>
        <taxon>Actinomycetes</taxon>
        <taxon>Mycobacteriales</taxon>
        <taxon>Gordoniaceae</taxon>
        <taxon>Gordonia</taxon>
    </lineage>
</organism>
<protein>
    <recommendedName>
        <fullName evidence="9">ATP-dependent helicase DinG</fullName>
        <ecNumber evidence="7">5.6.2.3</ecNumber>
    </recommendedName>
    <alternativeName>
        <fullName evidence="10">DNA 5'-3' helicase DinG</fullName>
    </alternativeName>
</protein>
<dbReference type="InterPro" id="IPR014013">
    <property type="entry name" value="Helic_SF1/SF2_ATP-bd_DinG/Rad3"/>
</dbReference>
<keyword evidence="5" id="KW-0067">ATP-binding</keyword>
<dbReference type="PROSITE" id="PS51193">
    <property type="entry name" value="HELICASE_ATP_BIND_2"/>
    <property type="match status" value="1"/>
</dbReference>
<evidence type="ECO:0000259" key="11">
    <source>
        <dbReference type="PROSITE" id="PS51193"/>
    </source>
</evidence>
<evidence type="ECO:0000313" key="13">
    <source>
        <dbReference type="Proteomes" id="UP000271469"/>
    </source>
</evidence>
<dbReference type="KEGG" id="gom:D7316_00468"/>
<dbReference type="InterPro" id="IPR014001">
    <property type="entry name" value="Helicase_ATP-bd"/>
</dbReference>
<name>A0A3G8JFW2_9ACTN</name>
<dbReference type="OrthoDB" id="9805194at2"/>
<keyword evidence="4 12" id="KW-0347">Helicase</keyword>
<dbReference type="Pfam" id="PF13307">
    <property type="entry name" value="Helicase_C_2"/>
    <property type="match status" value="1"/>
</dbReference>
<dbReference type="InterPro" id="IPR006555">
    <property type="entry name" value="ATP-dep_Helicase_C"/>
</dbReference>
<dbReference type="EMBL" id="CP033972">
    <property type="protein sequence ID" value="AZG43894.1"/>
    <property type="molecule type" value="Genomic_DNA"/>
</dbReference>
<keyword evidence="2" id="KW-0547">Nucleotide-binding</keyword>
<evidence type="ECO:0000256" key="3">
    <source>
        <dbReference type="ARBA" id="ARBA00022801"/>
    </source>
</evidence>
<dbReference type="GO" id="GO:0003676">
    <property type="term" value="F:nucleic acid binding"/>
    <property type="evidence" value="ECO:0007669"/>
    <property type="project" value="InterPro"/>
</dbReference>
<dbReference type="EC" id="5.6.2.3" evidence="7"/>
<dbReference type="PANTHER" id="PTHR11472">
    <property type="entry name" value="DNA REPAIR DEAD HELICASE RAD3/XP-D SUBFAMILY MEMBER"/>
    <property type="match status" value="1"/>
</dbReference>
<evidence type="ECO:0000256" key="5">
    <source>
        <dbReference type="ARBA" id="ARBA00022840"/>
    </source>
</evidence>